<feature type="transmembrane region" description="Helical" evidence="8">
    <location>
        <begin position="349"/>
        <end position="371"/>
    </location>
</feature>
<dbReference type="GO" id="GO:0005524">
    <property type="term" value="F:ATP binding"/>
    <property type="evidence" value="ECO:0007669"/>
    <property type="project" value="UniProtKB-KW"/>
</dbReference>
<dbReference type="PROSITE" id="PS50893">
    <property type="entry name" value="ABC_TRANSPORTER_2"/>
    <property type="match status" value="2"/>
</dbReference>
<dbReference type="Pfam" id="PF00005">
    <property type="entry name" value="ABC_tran"/>
    <property type="match status" value="2"/>
</dbReference>
<feature type="transmembrane region" description="Helical" evidence="8">
    <location>
        <begin position="420"/>
        <end position="437"/>
    </location>
</feature>
<keyword evidence="10" id="KW-1185">Reference proteome</keyword>
<dbReference type="InterPro" id="IPR056264">
    <property type="entry name" value="R2_ABCA1-4-like"/>
</dbReference>
<dbReference type="SMART" id="SM00382">
    <property type="entry name" value="AAA"/>
    <property type="match status" value="2"/>
</dbReference>
<dbReference type="PANTHER" id="PTHR19229">
    <property type="entry name" value="ATP-BINDING CASSETTE TRANSPORTER SUBFAMILY A ABCA"/>
    <property type="match status" value="1"/>
</dbReference>
<dbReference type="PROSITE" id="PS00211">
    <property type="entry name" value="ABC_TRANSPORTER_1"/>
    <property type="match status" value="1"/>
</dbReference>
<feature type="transmembrane region" description="Helical" evidence="8">
    <location>
        <begin position="1270"/>
        <end position="1292"/>
    </location>
</feature>
<feature type="transmembrane region" description="Helical" evidence="8">
    <location>
        <begin position="308"/>
        <end position="328"/>
    </location>
</feature>
<evidence type="ECO:0000313" key="10">
    <source>
        <dbReference type="Proteomes" id="UP000694888"/>
    </source>
</evidence>
<evidence type="ECO:0000256" key="5">
    <source>
        <dbReference type="ARBA" id="ARBA00022989"/>
    </source>
</evidence>
<evidence type="ECO:0000256" key="2">
    <source>
        <dbReference type="ARBA" id="ARBA00022692"/>
    </source>
</evidence>
<proteinExistence type="predicted"/>
<accession>A0ABM1A985</accession>
<dbReference type="Pfam" id="PF23321">
    <property type="entry name" value="R1_ABCA1"/>
    <property type="match status" value="1"/>
</dbReference>
<dbReference type="Pfam" id="PF12698">
    <property type="entry name" value="ABC2_membrane_3"/>
    <property type="match status" value="2"/>
</dbReference>
<feature type="region of interest" description="Disordered" evidence="7">
    <location>
        <begin position="203"/>
        <end position="278"/>
    </location>
</feature>
<comment type="subcellular location">
    <subcellularLocation>
        <location evidence="1">Membrane</location>
        <topology evidence="1">Multi-pass membrane protein</topology>
    </subcellularLocation>
</comment>
<dbReference type="InterPro" id="IPR017871">
    <property type="entry name" value="ABC_transporter-like_CS"/>
</dbReference>
<feature type="transmembrane region" description="Helical" evidence="8">
    <location>
        <begin position="1166"/>
        <end position="1193"/>
    </location>
</feature>
<dbReference type="SUPFAM" id="SSF52540">
    <property type="entry name" value="P-loop containing nucleoside triphosphate hydrolases"/>
    <property type="match status" value="2"/>
</dbReference>
<feature type="compositionally biased region" description="Polar residues" evidence="7">
    <location>
        <begin position="220"/>
        <end position="247"/>
    </location>
</feature>
<dbReference type="InterPro" id="IPR027417">
    <property type="entry name" value="P-loop_NTPase"/>
</dbReference>
<dbReference type="InterPro" id="IPR003439">
    <property type="entry name" value="ABC_transporter-like_ATP-bd"/>
</dbReference>
<dbReference type="Proteomes" id="UP000694888">
    <property type="component" value="Unplaced"/>
</dbReference>
<organism evidence="10 11">
    <name type="scientific">Aplysia californica</name>
    <name type="common">California sea hare</name>
    <dbReference type="NCBI Taxonomy" id="6500"/>
    <lineage>
        <taxon>Eukaryota</taxon>
        <taxon>Metazoa</taxon>
        <taxon>Spiralia</taxon>
        <taxon>Lophotrochozoa</taxon>
        <taxon>Mollusca</taxon>
        <taxon>Gastropoda</taxon>
        <taxon>Heterobranchia</taxon>
        <taxon>Euthyneura</taxon>
        <taxon>Tectipleura</taxon>
        <taxon>Aplysiida</taxon>
        <taxon>Aplysioidea</taxon>
        <taxon>Aplysiidae</taxon>
        <taxon>Aplysia</taxon>
    </lineage>
</organism>
<keyword evidence="6 8" id="KW-0472">Membrane</keyword>
<feature type="transmembrane region" description="Helical" evidence="8">
    <location>
        <begin position="1235"/>
        <end position="1258"/>
    </location>
</feature>
<feature type="transmembrane region" description="Helical" evidence="8">
    <location>
        <begin position="1205"/>
        <end position="1229"/>
    </location>
</feature>
<dbReference type="RefSeq" id="XP_012943241.1">
    <property type="nucleotide sequence ID" value="XM_013087787.1"/>
</dbReference>
<feature type="domain" description="ABC transporter" evidence="9">
    <location>
        <begin position="572"/>
        <end position="801"/>
    </location>
</feature>
<protein>
    <submittedName>
        <fullName evidence="11">ATP-binding cassette sub-family A member 3</fullName>
    </submittedName>
</protein>
<evidence type="ECO:0000259" key="9">
    <source>
        <dbReference type="PROSITE" id="PS50893"/>
    </source>
</evidence>
<keyword evidence="2 8" id="KW-0812">Transmembrane</keyword>
<evidence type="ECO:0000256" key="3">
    <source>
        <dbReference type="ARBA" id="ARBA00022741"/>
    </source>
</evidence>
<evidence type="ECO:0000256" key="6">
    <source>
        <dbReference type="ARBA" id="ARBA00023136"/>
    </source>
</evidence>
<evidence type="ECO:0000256" key="7">
    <source>
        <dbReference type="SAM" id="MobiDB-lite"/>
    </source>
</evidence>
<reference evidence="11" key="1">
    <citation type="submission" date="2025-08" db="UniProtKB">
        <authorList>
            <consortium name="RefSeq"/>
        </authorList>
    </citation>
    <scope>IDENTIFICATION</scope>
</reference>
<sequence length="1765" mass="198423">MFFTQVLLLLWKNFILHFRKPLMTFLECLLPTLFAFVILTLRFTSEKETKAAIDYPVMPERGRLSVLGFLPESPATTDVIRRALDIHYEGRTPPGMYRGFAVEKEAVAYFEENSDTMTYIIKFLDIQETDQTLPKHARYLIRPYRKINQIWHTGDVFPFEKLQIPRNDMGDYPMVYVQTLLGRAVLQHWLEAVAKPNQTLIETSSVKKQTRPETGGGGEQNQAFTEKGVGQNQTSTGTVARQNQTLLETGRRKRQTQPDTGAGNSSETGGSGGGEQNRTAPNFQMSFLRYPSPSYVVDQMYVTVKMQLTLFMVLGFMLIAFVDTKNIVQEKELKIKESMKLMGMGLPAYWLSWFLTCFFCLMPSLILYTVILGVDVSGKGSVLPHSDPSIVFVQLLCYSLALISFTFMISCFVQKGNDGAIAAGLLFLIEYVPYEILSPKYKALSWNKKMASCLLFNVALGLTNFNIVRREAIGEGIQWDNVNEPLEPGDITIVEILVMLLVDTVLHLLVTWYLDNVFPGEYGVPKPPHFFLMRSYWCGGHRKPHETNRFDCPSVEKARNFERAPDGYPVGIEIINLRKEFADKVSVANLTLNMYKGQITVLLGHNGAGKTTTMSMLTGFSPPTEGTAIINGYNIQQNIDGVRRSLGLCPQHDILFDDLTPREHLWFFAKLKGYRSATLHAEIREMLGEVGLKKNSSLPVSKMSGGQKRSLSVGIALMGDSKVVFLDEPSSGMDPSTRRHTWDLLKNRRRDRTLVLSTHYMDEADALGDRIAIMANGELLCCGTSMFLKKLYGAGYHLVIECVPRCDVVRLTLTIVSFISSAQLESVVRTEVSYLLPDTTCAQFPALFRHLSANKQKLGVISFGTTTTTMEEVFLRSEKRDPDTMRTDLYNTAGSYQGAPSVTPLYRHRSAEYKTDPRRYSGPRLWMAQFKALFVKRTIITTRHWATTLLTYTLPAIFLLIYIFIDTAVVKDTDKVEPSLLYDLDMYGHTRVLYIEGAGTGLLGDTYRDLVNRNHVTEEFPDVPTQNLSASLLEKIASVGQYRFNKQYIVGVKFSRPANTTQVLVLYNGEPHHALYVATDLVLNTFVRVHLGPSYHITTGNHPLPKKGDSELAILVFESLRSSFFVGLFIGIGMALYASLVVHYLLRERETGVKHMHALFGVSMLMYWLPTFLWDALSFVVPTILLFLVFSFFDKREFLDDKNWLLILLVISCYVWSMLPATYAVHFLFDTPSSGLVGVVIMNLFALLLSDILVFEFQKPQSTNKSFGKIFDWVFSAFIPSFNLSQCFGFILRNHNTHKLCQPLQPDCERGIESLCCVDHPEICKSPVPDSQCFEWSTTYTEWDKDKGIGTYLLFMIVQGLLGFLIIFVVEFGTFRKIGQCCVKCRPLSLQGGKPRQSVDEEDVLRERTQILNSDSAALSETMPLLMVNLHKKYGNTEAVDHICAGVPYGECFGLLGQSGAGKTTVFRMLTGETNVTSGNAYLKGYSVRTNLKMAQSHIGYCPQFDAHICEMTGQETLTMYARLRGIHAGSIPSLVDNLIERVLLGPHANRVCGTYSGGNKRKLSLAMALVGDPPFLFLDEPSSGMDPKARRQIWNVLSDIRASGRTIVLTSHSMEECDALCTRLAIMLKGGFMCMGSPQHLKSKYGQGYTVIVKMGCDEKGQTTPGQTVVEFIQKSIPDTTVFDEHPGYLHLQIPSSVAGVADVFSVMETCKLELGLEDYSVHETSLEQIFLTFTKLQDMEEEDGPESCWFLQAGFFDDKLLCF</sequence>
<dbReference type="InterPro" id="IPR003593">
    <property type="entry name" value="AAA+_ATPase"/>
</dbReference>
<dbReference type="PANTHER" id="PTHR19229:SF250">
    <property type="entry name" value="ABC TRANSPORTER DOMAIN-CONTAINING PROTEIN-RELATED"/>
    <property type="match status" value="1"/>
</dbReference>
<gene>
    <name evidence="11" type="primary">LOC101863131</name>
</gene>
<keyword evidence="3" id="KW-0547">Nucleotide-binding</keyword>
<keyword evidence="4 11" id="KW-0067">ATP-binding</keyword>
<dbReference type="InterPro" id="IPR013525">
    <property type="entry name" value="ABC2_TM"/>
</dbReference>
<evidence type="ECO:0000256" key="4">
    <source>
        <dbReference type="ARBA" id="ARBA00022840"/>
    </source>
</evidence>
<dbReference type="GeneID" id="101863131"/>
<evidence type="ECO:0000313" key="11">
    <source>
        <dbReference type="RefSeq" id="XP_012943241.1"/>
    </source>
</evidence>
<evidence type="ECO:0000256" key="8">
    <source>
        <dbReference type="SAM" id="Phobius"/>
    </source>
</evidence>
<feature type="transmembrane region" description="Helical" evidence="8">
    <location>
        <begin position="1124"/>
        <end position="1146"/>
    </location>
</feature>
<keyword evidence="5 8" id="KW-1133">Transmembrane helix</keyword>
<dbReference type="Gene3D" id="3.40.50.300">
    <property type="entry name" value="P-loop containing nucleotide triphosphate hydrolases"/>
    <property type="match status" value="2"/>
</dbReference>
<dbReference type="CDD" id="cd03263">
    <property type="entry name" value="ABC_subfamily_A"/>
    <property type="match status" value="2"/>
</dbReference>
<evidence type="ECO:0000256" key="1">
    <source>
        <dbReference type="ARBA" id="ARBA00004141"/>
    </source>
</evidence>
<dbReference type="InterPro" id="IPR026082">
    <property type="entry name" value="ABCA"/>
</dbReference>
<feature type="transmembrane region" description="Helical" evidence="8">
    <location>
        <begin position="1349"/>
        <end position="1370"/>
    </location>
</feature>
<feature type="transmembrane region" description="Helical" evidence="8">
    <location>
        <begin position="391"/>
        <end position="413"/>
    </location>
</feature>
<feature type="domain" description="ABC transporter" evidence="9">
    <location>
        <begin position="1425"/>
        <end position="1655"/>
    </location>
</feature>
<name>A0ABM1A985_APLCA</name>